<feature type="chain" id="PRO_5040758174" description="Secreted protein" evidence="1">
    <location>
        <begin position="16"/>
        <end position="81"/>
    </location>
</feature>
<sequence length="81" mass="9214">MLMVFFFLYTDIVHGIKLPCYSIQTRDISTYDLLAVLRSLTSRSSSCNRWFAGDDGHFSRDGRFPHLLSFANSSLKPAAHI</sequence>
<feature type="signal peptide" evidence="1">
    <location>
        <begin position="1"/>
        <end position="15"/>
    </location>
</feature>
<evidence type="ECO:0008006" key="4">
    <source>
        <dbReference type="Google" id="ProtNLM"/>
    </source>
</evidence>
<accession>A0A9W9AL25</accession>
<name>A0A9W9AL25_9AGAR</name>
<reference evidence="2" key="1">
    <citation type="submission" date="2022-08" db="EMBL/GenBank/DDBJ databases">
        <title>A Global Phylogenomic Analysis of the Shiitake Genus Lentinula.</title>
        <authorList>
            <consortium name="DOE Joint Genome Institute"/>
            <person name="Sierra-Patev S."/>
            <person name="Min B."/>
            <person name="Naranjo-Ortiz M."/>
            <person name="Looney B."/>
            <person name="Konkel Z."/>
            <person name="Slot J.C."/>
            <person name="Sakamoto Y."/>
            <person name="Steenwyk J.L."/>
            <person name="Rokas A."/>
            <person name="Carro J."/>
            <person name="Camarero S."/>
            <person name="Ferreira P."/>
            <person name="Molpeceres G."/>
            <person name="Ruiz-Duenas F.J."/>
            <person name="Serrano A."/>
            <person name="Henrissat B."/>
            <person name="Drula E."/>
            <person name="Hughes K.W."/>
            <person name="Mata J.L."/>
            <person name="Ishikawa N.K."/>
            <person name="Vargas-Isla R."/>
            <person name="Ushijima S."/>
            <person name="Smith C.A."/>
            <person name="Ahrendt S."/>
            <person name="Andreopoulos W."/>
            <person name="He G."/>
            <person name="Labutti K."/>
            <person name="Lipzen A."/>
            <person name="Ng V."/>
            <person name="Riley R."/>
            <person name="Sandor L."/>
            <person name="Barry K."/>
            <person name="Martinez A.T."/>
            <person name="Xiao Y."/>
            <person name="Gibbons J.G."/>
            <person name="Terashima K."/>
            <person name="Grigoriev I.V."/>
            <person name="Hibbett D.S."/>
        </authorList>
    </citation>
    <scope>NUCLEOTIDE SEQUENCE</scope>
    <source>
        <strain evidence="2">JLM2183</strain>
    </source>
</reference>
<dbReference type="AlphaFoldDB" id="A0A9W9AL25"/>
<keyword evidence="3" id="KW-1185">Reference proteome</keyword>
<organism evidence="2 3">
    <name type="scientific">Lentinula aciculospora</name>
    <dbReference type="NCBI Taxonomy" id="153920"/>
    <lineage>
        <taxon>Eukaryota</taxon>
        <taxon>Fungi</taxon>
        <taxon>Dikarya</taxon>
        <taxon>Basidiomycota</taxon>
        <taxon>Agaricomycotina</taxon>
        <taxon>Agaricomycetes</taxon>
        <taxon>Agaricomycetidae</taxon>
        <taxon>Agaricales</taxon>
        <taxon>Marasmiineae</taxon>
        <taxon>Omphalotaceae</taxon>
        <taxon>Lentinula</taxon>
    </lineage>
</organism>
<evidence type="ECO:0000313" key="2">
    <source>
        <dbReference type="EMBL" id="KAJ4485334.1"/>
    </source>
</evidence>
<evidence type="ECO:0000313" key="3">
    <source>
        <dbReference type="Proteomes" id="UP001150266"/>
    </source>
</evidence>
<keyword evidence="1" id="KW-0732">Signal</keyword>
<protein>
    <recommendedName>
        <fullName evidence="4">Secreted protein</fullName>
    </recommendedName>
</protein>
<gene>
    <name evidence="2" type="ORF">J3R30DRAFT_1343596</name>
</gene>
<dbReference type="EMBL" id="JAOTPV010000003">
    <property type="protein sequence ID" value="KAJ4485334.1"/>
    <property type="molecule type" value="Genomic_DNA"/>
</dbReference>
<comment type="caution">
    <text evidence="2">The sequence shown here is derived from an EMBL/GenBank/DDBJ whole genome shotgun (WGS) entry which is preliminary data.</text>
</comment>
<dbReference type="Proteomes" id="UP001150266">
    <property type="component" value="Unassembled WGS sequence"/>
</dbReference>
<evidence type="ECO:0000256" key="1">
    <source>
        <dbReference type="SAM" id="SignalP"/>
    </source>
</evidence>
<proteinExistence type="predicted"/>